<organism evidence="2 3">
    <name type="scientific">Bifiguratus adelaidae</name>
    <dbReference type="NCBI Taxonomy" id="1938954"/>
    <lineage>
        <taxon>Eukaryota</taxon>
        <taxon>Fungi</taxon>
        <taxon>Fungi incertae sedis</taxon>
        <taxon>Mucoromycota</taxon>
        <taxon>Mucoromycotina</taxon>
        <taxon>Endogonomycetes</taxon>
        <taxon>Endogonales</taxon>
        <taxon>Endogonales incertae sedis</taxon>
        <taxon>Bifiguratus</taxon>
    </lineage>
</organism>
<evidence type="ECO:0000313" key="2">
    <source>
        <dbReference type="EMBL" id="OZJ01443.1"/>
    </source>
</evidence>
<dbReference type="Proteomes" id="UP000242875">
    <property type="component" value="Unassembled WGS sequence"/>
</dbReference>
<comment type="caution">
    <text evidence="2">The sequence shown here is derived from an EMBL/GenBank/DDBJ whole genome shotgun (WGS) entry which is preliminary data.</text>
</comment>
<protein>
    <submittedName>
        <fullName evidence="2">Uncharacterized protein</fullName>
    </submittedName>
</protein>
<gene>
    <name evidence="2" type="ORF">BZG36_05744</name>
</gene>
<keyword evidence="3" id="KW-1185">Reference proteome</keyword>
<accession>A0A261XT07</accession>
<name>A0A261XT07_9FUNG</name>
<proteinExistence type="predicted"/>
<evidence type="ECO:0000256" key="1">
    <source>
        <dbReference type="SAM" id="MobiDB-lite"/>
    </source>
</evidence>
<dbReference type="EMBL" id="MVBO01000367">
    <property type="protein sequence ID" value="OZJ01443.1"/>
    <property type="molecule type" value="Genomic_DNA"/>
</dbReference>
<evidence type="ECO:0000313" key="3">
    <source>
        <dbReference type="Proteomes" id="UP000242875"/>
    </source>
</evidence>
<sequence length="109" mass="11602">MNAKEYMEFTDEPSPPALRGLGGLGVENSNQNPLPKVGLLKKAEPNGLEGSAAPAPAPAFDMSLLSKALQESNKDIVAAIQQLVSAVEKSNPDTKYNEHIDDIISNIDD</sequence>
<dbReference type="AlphaFoldDB" id="A0A261XT07"/>
<reference evidence="2 3" key="1">
    <citation type="journal article" date="2017" name="Mycologia">
        <title>Bifiguratus adelaidae, gen. et sp. nov., a new member of Mucoromycotina in endophytic and soil-dwelling habitats.</title>
        <authorList>
            <person name="Torres-Cruz T.J."/>
            <person name="Billingsley Tobias T.L."/>
            <person name="Almatruk M."/>
            <person name="Hesse C."/>
            <person name="Kuske C.R."/>
            <person name="Desiro A."/>
            <person name="Benucci G.M."/>
            <person name="Bonito G."/>
            <person name="Stajich J.E."/>
            <person name="Dunlap C."/>
            <person name="Arnold A.E."/>
            <person name="Porras-Alfaro A."/>
        </authorList>
    </citation>
    <scope>NUCLEOTIDE SEQUENCE [LARGE SCALE GENOMIC DNA]</scope>
    <source>
        <strain evidence="2 3">AZ0501</strain>
    </source>
</reference>
<feature type="region of interest" description="Disordered" evidence="1">
    <location>
        <begin position="1"/>
        <end position="37"/>
    </location>
</feature>